<dbReference type="Gene3D" id="3.40.50.410">
    <property type="entry name" value="von Willebrand factor, type A domain"/>
    <property type="match status" value="1"/>
</dbReference>
<reference evidence="2" key="1">
    <citation type="submission" date="2022-09" db="EMBL/GenBank/DDBJ databases">
        <title>Haloadaptaus new haloarchaeum isolated from saline soil.</title>
        <authorList>
            <person name="Duran-Viseras A."/>
            <person name="Sanchez-Porro C."/>
            <person name="Ventosa A."/>
        </authorList>
    </citation>
    <scope>NUCLEOTIDE SEQUENCE</scope>
    <source>
        <strain evidence="2">F3-133</strain>
    </source>
</reference>
<dbReference type="AlphaFoldDB" id="A0A9Q4C4Q1"/>
<evidence type="ECO:0000313" key="2">
    <source>
        <dbReference type="EMBL" id="MCX2818894.1"/>
    </source>
</evidence>
<dbReference type="Proteomes" id="UP001149411">
    <property type="component" value="Unassembled WGS sequence"/>
</dbReference>
<dbReference type="InterPro" id="IPR036465">
    <property type="entry name" value="vWFA_dom_sf"/>
</dbReference>
<sequence length="286" mass="32409">MIDADFLYELQRFDSELKRKVNSIFQGEQETSETGEGLIFADHRKYVAGDDTDLIDWNLYARTEEYYIKRYEEERNLTTHVILDASGSMEYGEGDDNKFDYAAKIGLGYAYLAAAENNDFRFSVFTDTFERIDSGRSNEGEVLGLIDTVNETEPDGRAEFGRALSEYAKTIGSRSLVLIVSDFIGDLEGIQEGIDSLADHHLRLVCTLSSEELDLPATGDTILEGIETETNVRTYVGNRTKQQYEERLDDHLGAVEEHAESRGAEYVLVDTSDDFFDSFSRAWPRN</sequence>
<evidence type="ECO:0000313" key="3">
    <source>
        <dbReference type="Proteomes" id="UP001149411"/>
    </source>
</evidence>
<proteinExistence type="predicted"/>
<organism evidence="2 3">
    <name type="scientific">Halorutilus salinus</name>
    <dbReference type="NCBI Taxonomy" id="2487751"/>
    <lineage>
        <taxon>Archaea</taxon>
        <taxon>Methanobacteriati</taxon>
        <taxon>Methanobacteriota</taxon>
        <taxon>Stenosarchaea group</taxon>
        <taxon>Halobacteria</taxon>
        <taxon>Halorutilales</taxon>
        <taxon>Halorutilaceae</taxon>
        <taxon>Halorutilus</taxon>
    </lineage>
</organism>
<dbReference type="SUPFAM" id="SSF53300">
    <property type="entry name" value="vWA-like"/>
    <property type="match status" value="1"/>
</dbReference>
<protein>
    <submittedName>
        <fullName evidence="2">DUF58 domain-containing protein</fullName>
    </submittedName>
</protein>
<comment type="caution">
    <text evidence="2">The sequence shown here is derived from an EMBL/GenBank/DDBJ whole genome shotgun (WGS) entry which is preliminary data.</text>
</comment>
<name>A0A9Q4C4Q1_9EURY</name>
<keyword evidence="3" id="KW-1185">Reference proteome</keyword>
<dbReference type="PANTHER" id="PTHR33608:SF6">
    <property type="entry name" value="BLL2464 PROTEIN"/>
    <property type="match status" value="1"/>
</dbReference>
<accession>A0A9Q4C4Q1</accession>
<dbReference type="InterPro" id="IPR002881">
    <property type="entry name" value="DUF58"/>
</dbReference>
<dbReference type="Pfam" id="PF01882">
    <property type="entry name" value="DUF58"/>
    <property type="match status" value="1"/>
</dbReference>
<feature type="domain" description="DUF58" evidence="1">
    <location>
        <begin position="42"/>
        <end position="250"/>
    </location>
</feature>
<dbReference type="EMBL" id="RKLV01000005">
    <property type="protein sequence ID" value="MCX2818894.1"/>
    <property type="molecule type" value="Genomic_DNA"/>
</dbReference>
<evidence type="ECO:0000259" key="1">
    <source>
        <dbReference type="Pfam" id="PF01882"/>
    </source>
</evidence>
<dbReference type="PANTHER" id="PTHR33608">
    <property type="entry name" value="BLL2464 PROTEIN"/>
    <property type="match status" value="1"/>
</dbReference>
<dbReference type="RefSeq" id="WP_266086736.1">
    <property type="nucleotide sequence ID" value="NZ_RKLV01000005.1"/>
</dbReference>
<gene>
    <name evidence="2" type="ORF">EGH25_05970</name>
</gene>